<keyword evidence="3" id="KW-0812">Transmembrane</keyword>
<dbReference type="PIRSF" id="PIRSF032126">
    <property type="entry name" value="F0F1_ATP_synthase_subunit_I"/>
    <property type="match status" value="1"/>
</dbReference>
<feature type="transmembrane region" description="Helical" evidence="3">
    <location>
        <begin position="44"/>
        <end position="62"/>
    </location>
</feature>
<reference evidence="4" key="1">
    <citation type="submission" date="2022-06" db="EMBL/GenBank/DDBJ databases">
        <title>Sneathiella actinostolidae sp. nov., isolated from a sea anemonein the Western Pacific Ocean.</title>
        <authorList>
            <person name="Wei M.J."/>
        </authorList>
    </citation>
    <scope>NUCLEOTIDE SEQUENCE</scope>
    <source>
        <strain evidence="4">PHK-P5</strain>
    </source>
</reference>
<keyword evidence="1" id="KW-0375">Hydrogen ion transport</keyword>
<keyword evidence="3" id="KW-1133">Transmembrane helix</keyword>
<dbReference type="RefSeq" id="WP_251935797.1">
    <property type="nucleotide sequence ID" value="NZ_CP098747.1"/>
</dbReference>
<keyword evidence="2" id="KW-0175">Coiled coil</keyword>
<dbReference type="InterPro" id="IPR032820">
    <property type="entry name" value="ATPase_put"/>
</dbReference>
<comment type="function">
    <text evidence="1">A possible function for this protein is to guide the assembly of the membrane sector of the ATPase enzyme complex.</text>
</comment>
<accession>A0ABY4W4R4</accession>
<feature type="coiled-coil region" evidence="2">
    <location>
        <begin position="9"/>
        <end position="36"/>
    </location>
</feature>
<keyword evidence="5" id="KW-1185">Reference proteome</keyword>
<dbReference type="EMBL" id="CP098747">
    <property type="protein sequence ID" value="USG62188.1"/>
    <property type="molecule type" value="Genomic_DNA"/>
</dbReference>
<comment type="similarity">
    <text evidence="1">Belongs to the bacterial AtpI family.</text>
</comment>
<feature type="transmembrane region" description="Helical" evidence="3">
    <location>
        <begin position="74"/>
        <end position="92"/>
    </location>
</feature>
<dbReference type="Pfam" id="PF09527">
    <property type="entry name" value="ATPase_gene1"/>
    <property type="match status" value="1"/>
</dbReference>
<proteinExistence type="inferred from homology"/>
<keyword evidence="1 3" id="KW-0472">Membrane</keyword>
<evidence type="ECO:0000256" key="1">
    <source>
        <dbReference type="PIRNR" id="PIRNR032126"/>
    </source>
</evidence>
<dbReference type="Proteomes" id="UP001056291">
    <property type="component" value="Chromosome"/>
</dbReference>
<evidence type="ECO:0000256" key="2">
    <source>
        <dbReference type="SAM" id="Coils"/>
    </source>
</evidence>
<organism evidence="4 5">
    <name type="scientific">Sneathiella marina</name>
    <dbReference type="NCBI Taxonomy" id="2950108"/>
    <lineage>
        <taxon>Bacteria</taxon>
        <taxon>Pseudomonadati</taxon>
        <taxon>Pseudomonadota</taxon>
        <taxon>Alphaproteobacteria</taxon>
        <taxon>Sneathiellales</taxon>
        <taxon>Sneathiellaceae</taxon>
        <taxon>Sneathiella</taxon>
    </lineage>
</organism>
<keyword evidence="1" id="KW-0406">Ion transport</keyword>
<protein>
    <recommendedName>
        <fullName evidence="1">ATP synthase protein I</fullName>
    </recommendedName>
</protein>
<evidence type="ECO:0000313" key="4">
    <source>
        <dbReference type="EMBL" id="USG62188.1"/>
    </source>
</evidence>
<dbReference type="InterPro" id="IPR016989">
    <property type="entry name" value="Atp1_alphaprobac"/>
</dbReference>
<evidence type="ECO:0000256" key="3">
    <source>
        <dbReference type="SAM" id="Phobius"/>
    </source>
</evidence>
<evidence type="ECO:0000313" key="5">
    <source>
        <dbReference type="Proteomes" id="UP001056291"/>
    </source>
</evidence>
<sequence>MTKATPPSKEEFKARLAKAQKQQEEASWENATLKVERSGAHGRAWRLSVEIVAAMALCGWFGWLLDRWLDTKPWLLLAFLILGAGVGLYNTIKVARQMNAGNVDE</sequence>
<name>A0ABY4W4R4_9PROT</name>
<keyword evidence="1" id="KW-0813">Transport</keyword>
<gene>
    <name evidence="4" type="ORF">NBZ79_04255</name>
</gene>